<reference evidence="1" key="1">
    <citation type="journal article" date="2021" name="New Phytol.">
        <title>Evolutionary innovations through gain and loss of genes in the ectomycorrhizal Boletales.</title>
        <authorList>
            <person name="Wu G."/>
            <person name="Miyauchi S."/>
            <person name="Morin E."/>
            <person name="Kuo A."/>
            <person name="Drula E."/>
            <person name="Varga T."/>
            <person name="Kohler A."/>
            <person name="Feng B."/>
            <person name="Cao Y."/>
            <person name="Lipzen A."/>
            <person name="Daum C."/>
            <person name="Hundley H."/>
            <person name="Pangilinan J."/>
            <person name="Johnson J."/>
            <person name="Barry K."/>
            <person name="LaButti K."/>
            <person name="Ng V."/>
            <person name="Ahrendt S."/>
            <person name="Min B."/>
            <person name="Choi I.G."/>
            <person name="Park H."/>
            <person name="Plett J.M."/>
            <person name="Magnuson J."/>
            <person name="Spatafora J.W."/>
            <person name="Nagy L.G."/>
            <person name="Henrissat B."/>
            <person name="Grigoriev I.V."/>
            <person name="Yang Z.L."/>
            <person name="Xu J."/>
            <person name="Martin F.M."/>
        </authorList>
    </citation>
    <scope>NUCLEOTIDE SEQUENCE</scope>
    <source>
        <strain evidence="1">ATCC 28755</strain>
    </source>
</reference>
<protein>
    <submittedName>
        <fullName evidence="1">Uncharacterized protein</fullName>
    </submittedName>
</protein>
<keyword evidence="2" id="KW-1185">Reference proteome</keyword>
<name>A0ACB7ZXW1_9AGAM</name>
<comment type="caution">
    <text evidence="1">The sequence shown here is derived from an EMBL/GenBank/DDBJ whole genome shotgun (WGS) entry which is preliminary data.</text>
</comment>
<sequence>MSERPAIRSRKATTALAAFARTCKTIQNPALDVLWADLDYYVRLFQCLPGDLWGVQEEPTTLPFNFMQSEQPLKFQRPMTLSDWKVFNKYAYRVRSLAGMTEDHDDDAGTITISSEALLVLSCPPSFPLLPNLGSLTWNTLSPEWMPLLRHLLSPKIAHLAFRLERTRLDSYANSALSLIGNFARETPQSISTVSQVVESLQHLRTLEVNVVSGKAIAHLARLPLLTSASFALDTSSDALPAGSALPTKPFPMLATLVIQAPFIRYVEALLLPVKISPTIIDVCLQTYCRAIHTSKFFATLSNSCCAESLKTLVVREYTAMEILPEQRSSRFVLGVQDLRPLFRLTRLRAVRLELVCNFDIDDAAIEELACAWPELTSLHMNEITGWAPSKITYQGLLALLKHCTKLSSLSIDVDFHSLEEMPVPSVCPCNGLSNKLIEEMSLGNSRIDKPANVAVFMSAVLPNLREVKKTSSSLQTPQMRERDRANWEMFNQLLPIFAATRAQDKGCSHTTPDLSCKRETEDGEPTAVLE</sequence>
<organism evidence="1 2">
    <name type="scientific">Hygrophoropsis aurantiaca</name>
    <dbReference type="NCBI Taxonomy" id="72124"/>
    <lineage>
        <taxon>Eukaryota</taxon>
        <taxon>Fungi</taxon>
        <taxon>Dikarya</taxon>
        <taxon>Basidiomycota</taxon>
        <taxon>Agaricomycotina</taxon>
        <taxon>Agaricomycetes</taxon>
        <taxon>Agaricomycetidae</taxon>
        <taxon>Boletales</taxon>
        <taxon>Coniophorineae</taxon>
        <taxon>Hygrophoropsidaceae</taxon>
        <taxon>Hygrophoropsis</taxon>
    </lineage>
</organism>
<dbReference type="Proteomes" id="UP000790377">
    <property type="component" value="Unassembled WGS sequence"/>
</dbReference>
<proteinExistence type="predicted"/>
<gene>
    <name evidence="1" type="ORF">BJ138DRAFT_1118168</name>
</gene>
<accession>A0ACB7ZXW1</accession>
<dbReference type="EMBL" id="MU268125">
    <property type="protein sequence ID" value="KAH7905776.1"/>
    <property type="molecule type" value="Genomic_DNA"/>
</dbReference>
<evidence type="ECO:0000313" key="2">
    <source>
        <dbReference type="Proteomes" id="UP000790377"/>
    </source>
</evidence>
<evidence type="ECO:0000313" key="1">
    <source>
        <dbReference type="EMBL" id="KAH7905776.1"/>
    </source>
</evidence>